<dbReference type="InterPro" id="IPR027417">
    <property type="entry name" value="P-loop_NTPase"/>
</dbReference>
<evidence type="ECO:0000313" key="21">
    <source>
        <dbReference type="Proteomes" id="UP000320475"/>
    </source>
</evidence>
<feature type="region of interest" description="Disordered" evidence="15">
    <location>
        <begin position="957"/>
        <end position="1009"/>
    </location>
</feature>
<feature type="compositionally biased region" description="Polar residues" evidence="15">
    <location>
        <begin position="957"/>
        <end position="967"/>
    </location>
</feature>
<dbReference type="InterPro" id="IPR050794">
    <property type="entry name" value="CPA2_transporter"/>
</dbReference>
<keyword evidence="10" id="KW-0378">Hydrolase</keyword>
<dbReference type="PANTHER" id="PTHR32468">
    <property type="entry name" value="CATION/H + ANTIPORTER"/>
    <property type="match status" value="1"/>
</dbReference>
<dbReference type="GO" id="GO:0003924">
    <property type="term" value="F:GTPase activity"/>
    <property type="evidence" value="ECO:0007669"/>
    <property type="project" value="InterPro"/>
</dbReference>
<accession>A0A507D640</accession>
<evidence type="ECO:0000256" key="1">
    <source>
        <dbReference type="ARBA" id="ARBA00004141"/>
    </source>
</evidence>
<dbReference type="OrthoDB" id="243313at2759"/>
<keyword evidence="5" id="KW-0813">Transport</keyword>
<name>A0A507D640_9FUNG</name>
<evidence type="ECO:0000256" key="8">
    <source>
        <dbReference type="ARBA" id="ARBA00022692"/>
    </source>
</evidence>
<feature type="domain" description="Cation/H+ exchanger transmembrane" evidence="17">
    <location>
        <begin position="397"/>
        <end position="779"/>
    </location>
</feature>
<evidence type="ECO:0000256" key="5">
    <source>
        <dbReference type="ARBA" id="ARBA00022448"/>
    </source>
</evidence>
<gene>
    <name evidence="18" type="ORF">SeLEV6574_g02903</name>
    <name evidence="19" type="ORF">SeMB42_g03018</name>
</gene>
<proteinExistence type="inferred from homology"/>
<evidence type="ECO:0000256" key="6">
    <source>
        <dbReference type="ARBA" id="ARBA00022490"/>
    </source>
</evidence>
<organism evidence="18 21">
    <name type="scientific">Synchytrium endobioticum</name>
    <dbReference type="NCBI Taxonomy" id="286115"/>
    <lineage>
        <taxon>Eukaryota</taxon>
        <taxon>Fungi</taxon>
        <taxon>Fungi incertae sedis</taxon>
        <taxon>Chytridiomycota</taxon>
        <taxon>Chytridiomycota incertae sedis</taxon>
        <taxon>Chytridiomycetes</taxon>
        <taxon>Synchytriales</taxon>
        <taxon>Synchytriaceae</taxon>
        <taxon>Synchytrium</taxon>
    </lineage>
</organism>
<keyword evidence="11 16" id="KW-1133">Transmembrane helix</keyword>
<feature type="compositionally biased region" description="Polar residues" evidence="15">
    <location>
        <begin position="858"/>
        <end position="867"/>
    </location>
</feature>
<dbReference type="CDD" id="cd17870">
    <property type="entry name" value="GPN1"/>
    <property type="match status" value="1"/>
</dbReference>
<evidence type="ECO:0000256" key="10">
    <source>
        <dbReference type="ARBA" id="ARBA00022801"/>
    </source>
</evidence>
<feature type="transmembrane region" description="Helical" evidence="16">
    <location>
        <begin position="622"/>
        <end position="646"/>
    </location>
</feature>
<evidence type="ECO:0000256" key="9">
    <source>
        <dbReference type="ARBA" id="ARBA00022741"/>
    </source>
</evidence>
<feature type="transmembrane region" description="Helical" evidence="16">
    <location>
        <begin position="573"/>
        <end position="601"/>
    </location>
</feature>
<feature type="transmembrane region" description="Helical" evidence="16">
    <location>
        <begin position="761"/>
        <end position="783"/>
    </location>
</feature>
<dbReference type="FunFam" id="3.40.50.300:FF:000579">
    <property type="entry name" value="GPN-loop GTPase"/>
    <property type="match status" value="1"/>
</dbReference>
<feature type="compositionally biased region" description="Acidic residues" evidence="15">
    <location>
        <begin position="315"/>
        <end position="333"/>
    </location>
</feature>
<feature type="transmembrane region" description="Helical" evidence="16">
    <location>
        <begin position="377"/>
        <end position="398"/>
    </location>
</feature>
<evidence type="ECO:0000313" key="18">
    <source>
        <dbReference type="EMBL" id="TPX46972.1"/>
    </source>
</evidence>
<dbReference type="VEuPathDB" id="FungiDB:SeMB42_g03018"/>
<feature type="compositionally biased region" description="Polar residues" evidence="15">
    <location>
        <begin position="982"/>
        <end position="1000"/>
    </location>
</feature>
<feature type="transmembrane region" description="Helical" evidence="16">
    <location>
        <begin position="510"/>
        <end position="531"/>
    </location>
</feature>
<evidence type="ECO:0000256" key="14">
    <source>
        <dbReference type="ARBA" id="ARBA00023136"/>
    </source>
</evidence>
<dbReference type="Proteomes" id="UP000317494">
    <property type="component" value="Unassembled WGS sequence"/>
</dbReference>
<feature type="compositionally biased region" description="Basic and acidic residues" evidence="15">
    <location>
        <begin position="1198"/>
        <end position="1208"/>
    </location>
</feature>
<feature type="transmembrane region" description="Helical" evidence="16">
    <location>
        <begin position="443"/>
        <end position="463"/>
    </location>
</feature>
<dbReference type="InterPro" id="IPR030230">
    <property type="entry name" value="Gpn1/Npa3/XAB1"/>
</dbReference>
<protein>
    <recommendedName>
        <fullName evidence="4">GPN-loop GTPase 1</fullName>
    </recommendedName>
</protein>
<evidence type="ECO:0000256" key="2">
    <source>
        <dbReference type="ARBA" id="ARBA00004496"/>
    </source>
</evidence>
<dbReference type="STRING" id="286115.A0A507D640"/>
<evidence type="ECO:0000256" key="15">
    <source>
        <dbReference type="SAM" id="MobiDB-lite"/>
    </source>
</evidence>
<dbReference type="InterPro" id="IPR004130">
    <property type="entry name" value="Gpn"/>
</dbReference>
<evidence type="ECO:0000256" key="7">
    <source>
        <dbReference type="ARBA" id="ARBA00022553"/>
    </source>
</evidence>
<dbReference type="InterPro" id="IPR038770">
    <property type="entry name" value="Na+/solute_symporter_sf"/>
</dbReference>
<keyword evidence="9" id="KW-0547">Nucleotide-binding</keyword>
<comment type="similarity">
    <text evidence="3">Belongs to the GPN-loop GTPase family.</text>
</comment>
<evidence type="ECO:0000259" key="17">
    <source>
        <dbReference type="Pfam" id="PF00999"/>
    </source>
</evidence>
<feature type="transmembrane region" description="Helical" evidence="16">
    <location>
        <begin position="696"/>
        <end position="718"/>
    </location>
</feature>
<evidence type="ECO:0000256" key="3">
    <source>
        <dbReference type="ARBA" id="ARBA00005290"/>
    </source>
</evidence>
<feature type="region of interest" description="Disordered" evidence="15">
    <location>
        <begin position="1189"/>
        <end position="1208"/>
    </location>
</feature>
<feature type="transmembrane region" description="Helical" evidence="16">
    <location>
        <begin position="543"/>
        <end position="567"/>
    </location>
</feature>
<evidence type="ECO:0000256" key="13">
    <source>
        <dbReference type="ARBA" id="ARBA00023134"/>
    </source>
</evidence>
<reference evidence="20 21" key="1">
    <citation type="journal article" date="2019" name="Sci. Rep.">
        <title>Comparative genomics of chytrid fungi reveal insights into the obligate biotrophic and pathogenic lifestyle of Synchytrium endobioticum.</title>
        <authorList>
            <person name="van de Vossenberg B.T.L.H."/>
            <person name="Warris S."/>
            <person name="Nguyen H.D.T."/>
            <person name="van Gent-Pelzer M.P.E."/>
            <person name="Joly D.L."/>
            <person name="van de Geest H.C."/>
            <person name="Bonants P.J.M."/>
            <person name="Smith D.S."/>
            <person name="Levesque C.A."/>
            <person name="van der Lee T.A.J."/>
        </authorList>
    </citation>
    <scope>NUCLEOTIDE SEQUENCE [LARGE SCALE GENOMIC DNA]</scope>
    <source>
        <strain evidence="18 21">LEV6574</strain>
        <strain evidence="19 20">MB42</strain>
    </source>
</reference>
<keyword evidence="8 16" id="KW-0812">Transmembrane</keyword>
<evidence type="ECO:0000313" key="20">
    <source>
        <dbReference type="Proteomes" id="UP000317494"/>
    </source>
</evidence>
<dbReference type="GO" id="GO:0005525">
    <property type="term" value="F:GTP binding"/>
    <property type="evidence" value="ECO:0007669"/>
    <property type="project" value="UniProtKB-KW"/>
</dbReference>
<feature type="compositionally biased region" description="Basic and acidic residues" evidence="15">
    <location>
        <begin position="305"/>
        <end position="314"/>
    </location>
</feature>
<dbReference type="PANTHER" id="PTHR32468:SF0">
    <property type="entry name" value="K(+)_H(+) ANTIPORTER 1"/>
    <property type="match status" value="1"/>
</dbReference>
<dbReference type="InterPro" id="IPR006153">
    <property type="entry name" value="Cation/H_exchanger_TM"/>
</dbReference>
<keyword evidence="14 16" id="KW-0472">Membrane</keyword>
<feature type="region of interest" description="Disordered" evidence="15">
    <location>
        <begin position="1096"/>
        <end position="1117"/>
    </location>
</feature>
<comment type="caution">
    <text evidence="18">The sequence shown here is derived from an EMBL/GenBank/DDBJ whole genome shotgun (WGS) entry which is preliminary data.</text>
</comment>
<keyword evidence="7" id="KW-0597">Phosphoprotein</keyword>
<evidence type="ECO:0000313" key="19">
    <source>
        <dbReference type="EMBL" id="TPX48410.1"/>
    </source>
</evidence>
<keyword evidence="13" id="KW-0342">GTP-binding</keyword>
<evidence type="ECO:0000256" key="16">
    <source>
        <dbReference type="SAM" id="Phobius"/>
    </source>
</evidence>
<keyword evidence="6" id="KW-0963">Cytoplasm</keyword>
<dbReference type="Gene3D" id="1.20.1530.20">
    <property type="match status" value="1"/>
</dbReference>
<dbReference type="Proteomes" id="UP000320475">
    <property type="component" value="Unassembled WGS sequence"/>
</dbReference>
<dbReference type="GO" id="GO:0015297">
    <property type="term" value="F:antiporter activity"/>
    <property type="evidence" value="ECO:0007669"/>
    <property type="project" value="InterPro"/>
</dbReference>
<dbReference type="GO" id="GO:0005737">
    <property type="term" value="C:cytoplasm"/>
    <property type="evidence" value="ECO:0007669"/>
    <property type="project" value="UniProtKB-SubCell"/>
</dbReference>
<keyword evidence="20" id="KW-1185">Reference proteome</keyword>
<feature type="transmembrane region" description="Helical" evidence="16">
    <location>
        <begin position="475"/>
        <end position="498"/>
    </location>
</feature>
<evidence type="ECO:0000256" key="11">
    <source>
        <dbReference type="ARBA" id="ARBA00022989"/>
    </source>
</evidence>
<dbReference type="Pfam" id="PF03029">
    <property type="entry name" value="ATP_bind_1"/>
    <property type="match status" value="1"/>
</dbReference>
<dbReference type="EMBL" id="QEAM01000088">
    <property type="protein sequence ID" value="TPX46972.1"/>
    <property type="molecule type" value="Genomic_DNA"/>
</dbReference>
<comment type="subcellular location">
    <subcellularLocation>
        <location evidence="2">Cytoplasm</location>
    </subcellularLocation>
    <subcellularLocation>
        <location evidence="1">Membrane</location>
        <topology evidence="1">Multi-pass membrane protein</topology>
    </subcellularLocation>
</comment>
<dbReference type="Pfam" id="PF00999">
    <property type="entry name" value="Na_H_Exchanger"/>
    <property type="match status" value="1"/>
</dbReference>
<dbReference type="EMBL" id="QEAN01000100">
    <property type="protein sequence ID" value="TPX48410.1"/>
    <property type="molecule type" value="Genomic_DNA"/>
</dbReference>
<dbReference type="SUPFAM" id="SSF52540">
    <property type="entry name" value="P-loop containing nucleoside triphosphate hydrolases"/>
    <property type="match status" value="1"/>
</dbReference>
<feature type="region of interest" description="Disordered" evidence="15">
    <location>
        <begin position="297"/>
        <end position="343"/>
    </location>
</feature>
<keyword evidence="12" id="KW-0406">Ion transport</keyword>
<evidence type="ECO:0000256" key="4">
    <source>
        <dbReference type="ARBA" id="ARBA00014579"/>
    </source>
</evidence>
<feature type="transmembrane region" description="Helical" evidence="16">
    <location>
        <begin position="410"/>
        <end position="431"/>
    </location>
</feature>
<feature type="region of interest" description="Disordered" evidence="15">
    <location>
        <begin position="845"/>
        <end position="869"/>
    </location>
</feature>
<sequence length="1397" mass="150591">MASCTVAADAATPVKVPTVLICVGMAGSGKTTLMQRLVSHLHSQQKSIYVVNLDPAVTHVPFGCNIDIRDTVNYKQVMKQYNLGPNGAILTSLNLFTTKFDQVLTLIEKRAPSLDYILIDTPGQIEIFTWSASGAIITDTLAATFPTLVCYIVDTPRSAAPATFMSNMLYACSILYKAKLPLLLAFNKTDVVSHRFAVDWMADYETFQGALRDDGSFMDSYIQSMSLVLDEFYHHLRSAGVSAVTGAGMKEFFEGVDDAIGEYHKEYKPEMERMAKKRRDAEEARKKDNLAKILKEMRINSGGPSKKEGMPKNPDDEEQNTEDEETEENDEHEYEMIGASNLPDVDPRQKMEDLSIRRLAGLNGNYVTSFIAGQSPLANGLALLLIQIILILGLSRLLHIPLSYLRQPRVISEVIAGILLGPTALGRSSWFSSNFFPSSSVNALNMLANLGLILFLLMMGLELDLGNVRSKAKTSAAISAAGVITTFTLSLVVSYVFFYSNMGNTGNFGYFLLFIGVCMSVTAFPVLARILTDQKLLRTPVGVSVISAAAIDDALGWTFLALVVSLINASAPLVALWVFLIGLAFAIFMVTVVRLAIVRLFRWIGSKSNGDHHGIDPTMMMLAFLLCFTASWFTEVLGIHPIFGAFLTGLALPRENGFNVKFTERIEDLVTIVLLPLYFTYSGLKTDITTMNGMSVAYLLLVLVAVTVGKVGGCSTAAKFIGGLPLREALSVGVLMNTKGLVELIFLNIGLDAGILSQQTFAIMVLMAVITTMMTTPLVSVLYPPHVQTFFGKDDKLDAVDSTEDPSKQNEYPVLLCLTAPTVMPSMMSLLSLVRPAIHRSSPSLTPANPILPKSNPKESTPATTAQPPLHVARIILDSDRMSSTMIATADPASAARFHDTALGVFATIAAWRSIQIIPHILVSKPGRFAEDVGDAAFDNACGMVVVPFRPYSVYSSNSHRSRTSNLPPQPQSPTSARRRVSNPTWLSSFQPHSPTNMSSLDADGTKDEDLSLSDDLALQLVRRLKARVGIIVDRSEAIDPSGAWPRGKKGDVDVLVPFYGGPDDREALAIALRSAAAGSCNLKVLVMETGGDEDEVGLEGAGSGTVGRSVNGPAGHKSDVDIVENGDLSNPEVQNSTNPFPLQNNASSTGEGMSAAVGALADLFRKGSTGGGKPNDLSRKISLAVLTRKGGDNQQTQRDRTTKAKSRHELQDEEVLNRARTLASTPLYGSDGAELPPRITMVTVKLANESTDPIQPVLKAIVDDDPSMIVMGRFGPRWNQSLSSDHVLAASERTYGYATSIGSISDLVDSGSTPTLLSRVDSSAELTPGPSSPPTPASPRRGLKVETKDSHAGPTKAKKTIIHEVLGPVGGKILSDNIGRGSLFVVRKVRIPKAVV</sequence>
<dbReference type="Gene3D" id="3.40.50.300">
    <property type="entry name" value="P-loop containing nucleotide triphosphate hydrolases"/>
    <property type="match status" value="1"/>
</dbReference>
<dbReference type="GO" id="GO:0016020">
    <property type="term" value="C:membrane"/>
    <property type="evidence" value="ECO:0007669"/>
    <property type="project" value="UniProtKB-SubCell"/>
</dbReference>
<feature type="region of interest" description="Disordered" evidence="15">
    <location>
        <begin position="1322"/>
        <end position="1358"/>
    </location>
</feature>
<evidence type="ECO:0000256" key="12">
    <source>
        <dbReference type="ARBA" id="ARBA00023065"/>
    </source>
</evidence>
<dbReference type="GO" id="GO:1902600">
    <property type="term" value="P:proton transmembrane transport"/>
    <property type="evidence" value="ECO:0007669"/>
    <property type="project" value="InterPro"/>
</dbReference>